<dbReference type="Gene3D" id="3.80.10.10">
    <property type="entry name" value="Ribonuclease Inhibitor"/>
    <property type="match status" value="1"/>
</dbReference>
<name>A0AAD6YV37_9AGAR</name>
<accession>A0AAD6YV37</accession>
<keyword evidence="2" id="KW-1185">Reference proteome</keyword>
<evidence type="ECO:0000313" key="2">
    <source>
        <dbReference type="Proteomes" id="UP001219525"/>
    </source>
</evidence>
<reference evidence="1" key="1">
    <citation type="submission" date="2023-03" db="EMBL/GenBank/DDBJ databases">
        <title>Massive genome expansion in bonnet fungi (Mycena s.s.) driven by repeated elements and novel gene families across ecological guilds.</title>
        <authorList>
            <consortium name="Lawrence Berkeley National Laboratory"/>
            <person name="Harder C.B."/>
            <person name="Miyauchi S."/>
            <person name="Viragh M."/>
            <person name="Kuo A."/>
            <person name="Thoen E."/>
            <person name="Andreopoulos B."/>
            <person name="Lu D."/>
            <person name="Skrede I."/>
            <person name="Drula E."/>
            <person name="Henrissat B."/>
            <person name="Morin E."/>
            <person name="Kohler A."/>
            <person name="Barry K."/>
            <person name="LaButti K."/>
            <person name="Morin E."/>
            <person name="Salamov A."/>
            <person name="Lipzen A."/>
            <person name="Mereny Z."/>
            <person name="Hegedus B."/>
            <person name="Baldrian P."/>
            <person name="Stursova M."/>
            <person name="Weitz H."/>
            <person name="Taylor A."/>
            <person name="Grigoriev I.V."/>
            <person name="Nagy L.G."/>
            <person name="Martin F."/>
            <person name="Kauserud H."/>
        </authorList>
    </citation>
    <scope>NUCLEOTIDE SEQUENCE</scope>
    <source>
        <strain evidence="1">9144</strain>
    </source>
</reference>
<protein>
    <submittedName>
        <fullName evidence="1">Uncharacterized protein</fullName>
    </submittedName>
</protein>
<sequence>MSEPVLRLPPELERNIFETAAVRHPRSIPTLLRVARRCLVWIEPLLYRVVRGSNSSLAIATLKAVRSKPAFLHGAVRHLSLDAGCRWSEDEATEVLAACTGIVDIILGQWYTAPALIPLLSAMRLQRLSASLEYLFGSFAAVDLTHPLFASLTHLDASDNLRLDVEYTICAQIPLLPSLTHLCLNGPVAWAQVETLLTECPRLQVLAFIVVVSGRHIMRWVQNGSIRDARLVATAYNHKHADHWNHWEIGAAGGRDVWAWADEFVAKKRSGSIEVSRFWLD</sequence>
<comment type="caution">
    <text evidence="1">The sequence shown here is derived from an EMBL/GenBank/DDBJ whole genome shotgun (WGS) entry which is preliminary data.</text>
</comment>
<dbReference type="InterPro" id="IPR032675">
    <property type="entry name" value="LRR_dom_sf"/>
</dbReference>
<dbReference type="Proteomes" id="UP001219525">
    <property type="component" value="Unassembled WGS sequence"/>
</dbReference>
<dbReference type="AlphaFoldDB" id="A0AAD6YV37"/>
<proteinExistence type="predicted"/>
<gene>
    <name evidence="1" type="ORF">GGX14DRAFT_581596</name>
</gene>
<dbReference type="EMBL" id="JARJCW010000001">
    <property type="protein sequence ID" value="KAJ7229904.1"/>
    <property type="molecule type" value="Genomic_DNA"/>
</dbReference>
<organism evidence="1 2">
    <name type="scientific">Mycena pura</name>
    <dbReference type="NCBI Taxonomy" id="153505"/>
    <lineage>
        <taxon>Eukaryota</taxon>
        <taxon>Fungi</taxon>
        <taxon>Dikarya</taxon>
        <taxon>Basidiomycota</taxon>
        <taxon>Agaricomycotina</taxon>
        <taxon>Agaricomycetes</taxon>
        <taxon>Agaricomycetidae</taxon>
        <taxon>Agaricales</taxon>
        <taxon>Marasmiineae</taxon>
        <taxon>Mycenaceae</taxon>
        <taxon>Mycena</taxon>
    </lineage>
</organism>
<evidence type="ECO:0000313" key="1">
    <source>
        <dbReference type="EMBL" id="KAJ7229904.1"/>
    </source>
</evidence>
<dbReference type="SUPFAM" id="SSF52047">
    <property type="entry name" value="RNI-like"/>
    <property type="match status" value="1"/>
</dbReference>